<evidence type="ECO:0000256" key="5">
    <source>
        <dbReference type="ARBA" id="ARBA00023049"/>
    </source>
</evidence>
<proteinExistence type="predicted"/>
<dbReference type="InterPro" id="IPR020891">
    <property type="entry name" value="UPF0758_CS"/>
</dbReference>
<keyword evidence="5" id="KW-0482">Metalloprotease</keyword>
<evidence type="ECO:0000259" key="6">
    <source>
        <dbReference type="PROSITE" id="PS50249"/>
    </source>
</evidence>
<dbReference type="GO" id="GO:0006508">
    <property type="term" value="P:proteolysis"/>
    <property type="evidence" value="ECO:0007669"/>
    <property type="project" value="UniProtKB-KW"/>
</dbReference>
<evidence type="ECO:0000256" key="3">
    <source>
        <dbReference type="ARBA" id="ARBA00022801"/>
    </source>
</evidence>
<dbReference type="InterPro" id="IPR025657">
    <property type="entry name" value="RadC_JAB"/>
</dbReference>
<evidence type="ECO:0000256" key="1">
    <source>
        <dbReference type="ARBA" id="ARBA00022670"/>
    </source>
</evidence>
<gene>
    <name evidence="7" type="primary">radC</name>
    <name evidence="7" type="ORF">HKN21_14370</name>
</gene>
<accession>A0A7Y2EBB5</accession>
<comment type="caution">
    <text evidence="7">The sequence shown here is derived from an EMBL/GenBank/DDBJ whole genome shotgun (WGS) entry which is preliminary data.</text>
</comment>
<keyword evidence="4" id="KW-0862">Zinc</keyword>
<dbReference type="PANTHER" id="PTHR30471:SF3">
    <property type="entry name" value="UPF0758 PROTEIN YEES-RELATED"/>
    <property type="match status" value="1"/>
</dbReference>
<dbReference type="GO" id="GO:0008237">
    <property type="term" value="F:metallopeptidase activity"/>
    <property type="evidence" value="ECO:0007669"/>
    <property type="project" value="UniProtKB-KW"/>
</dbReference>
<dbReference type="Gene3D" id="3.40.140.10">
    <property type="entry name" value="Cytidine Deaminase, domain 2"/>
    <property type="match status" value="1"/>
</dbReference>
<dbReference type="PROSITE" id="PS01302">
    <property type="entry name" value="UPF0758"/>
    <property type="match status" value="1"/>
</dbReference>
<evidence type="ECO:0000256" key="4">
    <source>
        <dbReference type="ARBA" id="ARBA00022833"/>
    </source>
</evidence>
<feature type="domain" description="MPN" evidence="6">
    <location>
        <begin position="55"/>
        <end position="176"/>
    </location>
</feature>
<keyword evidence="2" id="KW-0479">Metal-binding</keyword>
<dbReference type="PROSITE" id="PS50249">
    <property type="entry name" value="MPN"/>
    <property type="match status" value="1"/>
</dbReference>
<evidence type="ECO:0000313" key="8">
    <source>
        <dbReference type="Proteomes" id="UP000547674"/>
    </source>
</evidence>
<protein>
    <submittedName>
        <fullName evidence="7">DNA repair protein RadC</fullName>
    </submittedName>
</protein>
<reference evidence="7 8" key="1">
    <citation type="submission" date="2020-03" db="EMBL/GenBank/DDBJ databases">
        <title>Metabolic flexibility allows generalist bacteria to become dominant in a frequently disturbed ecosystem.</title>
        <authorList>
            <person name="Chen Y.-J."/>
            <person name="Leung P.M."/>
            <person name="Bay S.K."/>
            <person name="Hugenholtz P."/>
            <person name="Kessler A.J."/>
            <person name="Shelley G."/>
            <person name="Waite D.W."/>
            <person name="Cook P.L."/>
            <person name="Greening C."/>
        </authorList>
    </citation>
    <scope>NUCLEOTIDE SEQUENCE [LARGE SCALE GENOMIC DNA]</scope>
    <source>
        <strain evidence="7">SS_bin_28</strain>
    </source>
</reference>
<dbReference type="CDD" id="cd08071">
    <property type="entry name" value="MPN_DUF2466"/>
    <property type="match status" value="1"/>
</dbReference>
<organism evidence="7 8">
    <name type="scientific">Eiseniibacteriota bacterium</name>
    <dbReference type="NCBI Taxonomy" id="2212470"/>
    <lineage>
        <taxon>Bacteria</taxon>
        <taxon>Candidatus Eiseniibacteriota</taxon>
    </lineage>
</organism>
<dbReference type="AlphaFoldDB" id="A0A7Y2EBB5"/>
<evidence type="ECO:0000256" key="2">
    <source>
        <dbReference type="ARBA" id="ARBA00022723"/>
    </source>
</evidence>
<dbReference type="GO" id="GO:0046872">
    <property type="term" value="F:metal ion binding"/>
    <property type="evidence" value="ECO:0007669"/>
    <property type="project" value="UniProtKB-KW"/>
</dbReference>
<keyword evidence="1" id="KW-0645">Protease</keyword>
<dbReference type="Proteomes" id="UP000547674">
    <property type="component" value="Unassembled WGS sequence"/>
</dbReference>
<dbReference type="PANTHER" id="PTHR30471">
    <property type="entry name" value="DNA REPAIR PROTEIN RADC"/>
    <property type="match status" value="1"/>
</dbReference>
<evidence type="ECO:0000313" key="7">
    <source>
        <dbReference type="EMBL" id="NNF07945.1"/>
    </source>
</evidence>
<dbReference type="NCBIfam" id="TIGR00608">
    <property type="entry name" value="radc"/>
    <property type="match status" value="1"/>
</dbReference>
<name>A0A7Y2EBB5_UNCEI</name>
<dbReference type="InterPro" id="IPR037518">
    <property type="entry name" value="MPN"/>
</dbReference>
<keyword evidence="3" id="KW-0378">Hydrolase</keyword>
<dbReference type="Pfam" id="PF04002">
    <property type="entry name" value="RadC"/>
    <property type="match status" value="1"/>
</dbReference>
<dbReference type="EMBL" id="JABDJR010000579">
    <property type="protein sequence ID" value="NNF07945.1"/>
    <property type="molecule type" value="Genomic_DNA"/>
</dbReference>
<sequence length="177" mass="19698">MGIAEADLNEFLDSGGWSAVTRGTSLEPFRSTLSPGQFLRMQGLSELLRGSDGETLDRPQKVYEELLWLRRRKREHFVALLLDSRKGLLKTEVISVGSLSTTVVHPREVFVPAIVTRSASLVVAHNHPSGNPEPSDDDIRLTRRLVQCGEILGLPIVDHLIIGHRGFFSFREEGLMA</sequence>
<dbReference type="InterPro" id="IPR001405">
    <property type="entry name" value="UPF0758"/>
</dbReference>